<sequence length="67" mass="7648">MLTQLYLLSYNFHSDPRQHTQCVVKKSGCVLCLSLPVVRNGWEWDAAGHVRVWSCSEDTWGPSRLQG</sequence>
<name>A0A3P7DSR7_WUCBA</name>
<dbReference type="InParanoid" id="A0A3P7DSR7"/>
<dbReference type="Proteomes" id="UP000270924">
    <property type="component" value="Unassembled WGS sequence"/>
</dbReference>
<reference evidence="1 2" key="1">
    <citation type="submission" date="2018-11" db="EMBL/GenBank/DDBJ databases">
        <authorList>
            <consortium name="Pathogen Informatics"/>
        </authorList>
    </citation>
    <scope>NUCLEOTIDE SEQUENCE [LARGE SCALE GENOMIC DNA]</scope>
</reference>
<evidence type="ECO:0000313" key="2">
    <source>
        <dbReference type="Proteomes" id="UP000270924"/>
    </source>
</evidence>
<protein>
    <submittedName>
        <fullName evidence="1">Uncharacterized protein</fullName>
    </submittedName>
</protein>
<dbReference type="AlphaFoldDB" id="A0A3P7DSR7"/>
<proteinExistence type="predicted"/>
<accession>A0A3P7DSR7</accession>
<gene>
    <name evidence="1" type="ORF">WBA_LOCUS90</name>
</gene>
<keyword evidence="2" id="KW-1185">Reference proteome</keyword>
<dbReference type="EMBL" id="UYWW01000009">
    <property type="protein sequence ID" value="VDM06704.1"/>
    <property type="molecule type" value="Genomic_DNA"/>
</dbReference>
<evidence type="ECO:0000313" key="1">
    <source>
        <dbReference type="EMBL" id="VDM06704.1"/>
    </source>
</evidence>
<organism evidence="1 2">
    <name type="scientific">Wuchereria bancrofti</name>
    <dbReference type="NCBI Taxonomy" id="6293"/>
    <lineage>
        <taxon>Eukaryota</taxon>
        <taxon>Metazoa</taxon>
        <taxon>Ecdysozoa</taxon>
        <taxon>Nematoda</taxon>
        <taxon>Chromadorea</taxon>
        <taxon>Rhabditida</taxon>
        <taxon>Spirurina</taxon>
        <taxon>Spiruromorpha</taxon>
        <taxon>Filarioidea</taxon>
        <taxon>Onchocercidae</taxon>
        <taxon>Wuchereria</taxon>
    </lineage>
</organism>